<keyword evidence="4" id="KW-1185">Reference proteome</keyword>
<accession>A0A1I8BJ50</accession>
<keyword evidence="1" id="KW-0805">Transcription regulation</keyword>
<dbReference type="Proteomes" id="UP000095281">
    <property type="component" value="Unplaced"/>
</dbReference>
<dbReference type="SUPFAM" id="SSF48508">
    <property type="entry name" value="Nuclear receptor ligand-binding domain"/>
    <property type="match status" value="1"/>
</dbReference>
<dbReference type="Gene3D" id="1.10.565.10">
    <property type="entry name" value="Retinoid X Receptor"/>
    <property type="match status" value="1"/>
</dbReference>
<name>A0A1I8BJ50_MELHA</name>
<evidence type="ECO:0000256" key="1">
    <source>
        <dbReference type="ARBA" id="ARBA00023015"/>
    </source>
</evidence>
<evidence type="ECO:0000313" key="5">
    <source>
        <dbReference type="WBParaSite" id="MhA1_Contig2628.frz3.gene3"/>
    </source>
</evidence>
<dbReference type="InterPro" id="IPR035500">
    <property type="entry name" value="NHR-like_dom_sf"/>
</dbReference>
<dbReference type="WBParaSite" id="MhA1_Contig2628.frz3.gene3">
    <property type="protein sequence ID" value="MhA1_Contig2628.frz3.gene3"/>
    <property type="gene ID" value="MhA1_Contig2628.frz3.gene3"/>
</dbReference>
<evidence type="ECO:0000313" key="4">
    <source>
        <dbReference type="Proteomes" id="UP000095281"/>
    </source>
</evidence>
<organism evidence="4 5">
    <name type="scientific">Meloidogyne hapla</name>
    <name type="common">Root-knot nematode worm</name>
    <dbReference type="NCBI Taxonomy" id="6305"/>
    <lineage>
        <taxon>Eukaryota</taxon>
        <taxon>Metazoa</taxon>
        <taxon>Ecdysozoa</taxon>
        <taxon>Nematoda</taxon>
        <taxon>Chromadorea</taxon>
        <taxon>Rhabditida</taxon>
        <taxon>Tylenchina</taxon>
        <taxon>Tylenchomorpha</taxon>
        <taxon>Tylenchoidea</taxon>
        <taxon>Meloidogynidae</taxon>
        <taxon>Meloidogyninae</taxon>
        <taxon>Meloidogyne</taxon>
    </lineage>
</organism>
<evidence type="ECO:0000256" key="2">
    <source>
        <dbReference type="ARBA" id="ARBA00023163"/>
    </source>
</evidence>
<protein>
    <submittedName>
        <fullName evidence="5">Transposase</fullName>
    </submittedName>
</protein>
<sequence>MGNKIYTNPIKPYYNIGITKKEFSLILALLCSNSDIKGLSESAKNILSIESSRYLKILLNYLQNQLGHDAGTLKFSECIHLIGKAYSCAKNYGTFLTYLEVFYKRPLIDPIYPNWIKLIEIG</sequence>
<reference evidence="5" key="1">
    <citation type="submission" date="2016-11" db="UniProtKB">
        <authorList>
            <consortium name="WormBaseParasite"/>
        </authorList>
    </citation>
    <scope>IDENTIFICATION</scope>
</reference>
<proteinExistence type="predicted"/>
<keyword evidence="3" id="KW-0675">Receptor</keyword>
<dbReference type="AlphaFoldDB" id="A0A1I8BJ50"/>
<evidence type="ECO:0000256" key="3">
    <source>
        <dbReference type="ARBA" id="ARBA00023170"/>
    </source>
</evidence>
<keyword evidence="2" id="KW-0804">Transcription</keyword>